<dbReference type="EC" id="3.1.1.24" evidence="2"/>
<dbReference type="GO" id="GO:0047570">
    <property type="term" value="F:3-oxoadipate enol-lactonase activity"/>
    <property type="evidence" value="ECO:0007669"/>
    <property type="project" value="UniProtKB-EC"/>
</dbReference>
<dbReference type="Proteomes" id="UP000194012">
    <property type="component" value="Unassembled WGS sequence"/>
</dbReference>
<dbReference type="Pfam" id="PF00561">
    <property type="entry name" value="Abhydrolase_1"/>
    <property type="match status" value="1"/>
</dbReference>
<dbReference type="OrthoDB" id="9804723at2"/>
<proteinExistence type="predicted"/>
<name>A0A1X6YY92_9RHOB</name>
<dbReference type="AlphaFoldDB" id="A0A1X6YY92"/>
<dbReference type="SUPFAM" id="SSF53474">
    <property type="entry name" value="alpha/beta-Hydrolases"/>
    <property type="match status" value="1"/>
</dbReference>
<keyword evidence="3" id="KW-1185">Reference proteome</keyword>
<dbReference type="EMBL" id="FWFJ01000010">
    <property type="protein sequence ID" value="SLN35210.1"/>
    <property type="molecule type" value="Genomic_DNA"/>
</dbReference>
<reference evidence="3" key="1">
    <citation type="submission" date="2017-03" db="EMBL/GenBank/DDBJ databases">
        <authorList>
            <person name="Rodrigo-Torres L."/>
            <person name="Arahal R.D."/>
            <person name="Lucena T."/>
        </authorList>
    </citation>
    <scope>NUCLEOTIDE SEQUENCE [LARGE SCALE GENOMIC DNA]</scope>
    <source>
        <strain evidence="3">CECT 8370</strain>
    </source>
</reference>
<gene>
    <name evidence="2" type="primary">catD_2</name>
    <name evidence="2" type="ORF">ROG8370_01432</name>
</gene>
<evidence type="ECO:0000259" key="1">
    <source>
        <dbReference type="Pfam" id="PF00561"/>
    </source>
</evidence>
<dbReference type="Gene3D" id="3.40.50.1820">
    <property type="entry name" value="alpha/beta hydrolase"/>
    <property type="match status" value="1"/>
</dbReference>
<dbReference type="InterPro" id="IPR000073">
    <property type="entry name" value="AB_hydrolase_1"/>
</dbReference>
<dbReference type="RefSeq" id="WP_085826379.1">
    <property type="nucleotide sequence ID" value="NZ_FWFJ01000010.1"/>
</dbReference>
<evidence type="ECO:0000313" key="2">
    <source>
        <dbReference type="EMBL" id="SLN35210.1"/>
    </source>
</evidence>
<dbReference type="InterPro" id="IPR050266">
    <property type="entry name" value="AB_hydrolase_sf"/>
</dbReference>
<dbReference type="PANTHER" id="PTHR43798">
    <property type="entry name" value="MONOACYLGLYCEROL LIPASE"/>
    <property type="match status" value="1"/>
</dbReference>
<sequence length="267" mass="28503">MPHVDLNGAHIHFADTGGDAEAIVFSHGLLMSGAMFDKQVAHFREGYRCITFGHRGQGQSGVTTDGYDMDRLTQDAAALIGHLGVAPCHFVGLSMGGFVGMRLAARNPEMLKSLTLLNTSAAPEAPENGPKYRLLNFVARWVGLWAVVGRVMPILFGRSFLNDPARVPERAQWAKAIASNHRIGITRAVQGVIAREGCGDLLGKITIPVGIGAGQEDVATEPEKSDQMHAAIKGSELIVFPGTGHSSSIESPGLVNDLIERTITRST</sequence>
<dbReference type="PANTHER" id="PTHR43798:SF29">
    <property type="entry name" value="AB HYDROLASE-1 DOMAIN-CONTAINING PROTEIN"/>
    <property type="match status" value="1"/>
</dbReference>
<feature type="domain" description="AB hydrolase-1" evidence="1">
    <location>
        <begin position="22"/>
        <end position="252"/>
    </location>
</feature>
<keyword evidence="2" id="KW-0378">Hydrolase</keyword>
<dbReference type="InterPro" id="IPR029058">
    <property type="entry name" value="AB_hydrolase_fold"/>
</dbReference>
<organism evidence="2 3">
    <name type="scientific">Roseovarius gaetbuli</name>
    <dbReference type="NCBI Taxonomy" id="1356575"/>
    <lineage>
        <taxon>Bacteria</taxon>
        <taxon>Pseudomonadati</taxon>
        <taxon>Pseudomonadota</taxon>
        <taxon>Alphaproteobacteria</taxon>
        <taxon>Rhodobacterales</taxon>
        <taxon>Roseobacteraceae</taxon>
        <taxon>Roseovarius</taxon>
    </lineage>
</organism>
<protein>
    <submittedName>
        <fullName evidence="2">3-oxoadipate enol-lactonase 2</fullName>
        <ecNumber evidence="2">3.1.1.24</ecNumber>
    </submittedName>
</protein>
<accession>A0A1X6YY92</accession>
<evidence type="ECO:0000313" key="3">
    <source>
        <dbReference type="Proteomes" id="UP000194012"/>
    </source>
</evidence>